<evidence type="ECO:0000313" key="3">
    <source>
        <dbReference type="Proteomes" id="UP000299102"/>
    </source>
</evidence>
<keyword evidence="3" id="KW-1185">Reference proteome</keyword>
<reference evidence="2 3" key="1">
    <citation type="journal article" date="2019" name="Commun. Biol.">
        <title>The bagworm genome reveals a unique fibroin gene that provides high tensile strength.</title>
        <authorList>
            <person name="Kono N."/>
            <person name="Nakamura H."/>
            <person name="Ohtoshi R."/>
            <person name="Tomita M."/>
            <person name="Numata K."/>
            <person name="Arakawa K."/>
        </authorList>
    </citation>
    <scope>NUCLEOTIDE SEQUENCE [LARGE SCALE GENOMIC DNA]</scope>
</reference>
<dbReference type="AlphaFoldDB" id="A0A4C1W3N3"/>
<evidence type="ECO:0000256" key="1">
    <source>
        <dbReference type="SAM" id="MobiDB-lite"/>
    </source>
</evidence>
<gene>
    <name evidence="2" type="ORF">EVAR_81473_1</name>
</gene>
<accession>A0A4C1W3N3</accession>
<organism evidence="2 3">
    <name type="scientific">Eumeta variegata</name>
    <name type="common">Bagworm moth</name>
    <name type="synonym">Eumeta japonica</name>
    <dbReference type="NCBI Taxonomy" id="151549"/>
    <lineage>
        <taxon>Eukaryota</taxon>
        <taxon>Metazoa</taxon>
        <taxon>Ecdysozoa</taxon>
        <taxon>Arthropoda</taxon>
        <taxon>Hexapoda</taxon>
        <taxon>Insecta</taxon>
        <taxon>Pterygota</taxon>
        <taxon>Neoptera</taxon>
        <taxon>Endopterygota</taxon>
        <taxon>Lepidoptera</taxon>
        <taxon>Glossata</taxon>
        <taxon>Ditrysia</taxon>
        <taxon>Tineoidea</taxon>
        <taxon>Psychidae</taxon>
        <taxon>Oiketicinae</taxon>
        <taxon>Eumeta</taxon>
    </lineage>
</organism>
<protein>
    <submittedName>
        <fullName evidence="2">Uncharacterized protein</fullName>
    </submittedName>
</protein>
<evidence type="ECO:0000313" key="2">
    <source>
        <dbReference type="EMBL" id="GBP44705.1"/>
    </source>
</evidence>
<sequence length="125" mass="13978">MPLSRRIPLGAVPAGSKQAHYLPTTEEAILFNILCNNIVLRCNAEKPTSGVMLHRIKRPRGCPMKIHDTENVNAPPPPPAERRDRPTRGRRARRSAIIKIPDFTRRRTPQPAGRARIGPARRAGK</sequence>
<proteinExistence type="predicted"/>
<dbReference type="Proteomes" id="UP000299102">
    <property type="component" value="Unassembled WGS sequence"/>
</dbReference>
<feature type="compositionally biased region" description="Low complexity" evidence="1">
    <location>
        <begin position="109"/>
        <end position="125"/>
    </location>
</feature>
<name>A0A4C1W3N3_EUMVA</name>
<feature type="region of interest" description="Disordered" evidence="1">
    <location>
        <begin position="62"/>
        <end position="125"/>
    </location>
</feature>
<comment type="caution">
    <text evidence="2">The sequence shown here is derived from an EMBL/GenBank/DDBJ whole genome shotgun (WGS) entry which is preliminary data.</text>
</comment>
<dbReference type="EMBL" id="BGZK01000457">
    <property type="protein sequence ID" value="GBP44705.1"/>
    <property type="molecule type" value="Genomic_DNA"/>
</dbReference>